<accession>A0ABY2RW01</accession>
<comment type="caution">
    <text evidence="3">The sequence shown here is derived from an EMBL/GenBank/DDBJ whole genome shotgun (WGS) entry which is preliminary data.</text>
</comment>
<dbReference type="RefSeq" id="WP_137097152.1">
    <property type="nucleotide sequence ID" value="NZ_SWMS01000033.1"/>
</dbReference>
<evidence type="ECO:0000256" key="1">
    <source>
        <dbReference type="SAM" id="MobiDB-lite"/>
    </source>
</evidence>
<keyword evidence="4" id="KW-1185">Reference proteome</keyword>
<keyword evidence="2" id="KW-0472">Membrane</keyword>
<feature type="region of interest" description="Disordered" evidence="1">
    <location>
        <begin position="42"/>
        <end position="77"/>
    </location>
</feature>
<keyword evidence="2" id="KW-1133">Transmembrane helix</keyword>
<keyword evidence="2" id="KW-0812">Transmembrane</keyword>
<organism evidence="3 4">
    <name type="scientific">Prauserella endophytica</name>
    <dbReference type="NCBI Taxonomy" id="1592324"/>
    <lineage>
        <taxon>Bacteria</taxon>
        <taxon>Bacillati</taxon>
        <taxon>Actinomycetota</taxon>
        <taxon>Actinomycetes</taxon>
        <taxon>Pseudonocardiales</taxon>
        <taxon>Pseudonocardiaceae</taxon>
        <taxon>Prauserella</taxon>
        <taxon>Prauserella coralliicola group</taxon>
    </lineage>
</organism>
<feature type="transmembrane region" description="Helical" evidence="2">
    <location>
        <begin position="12"/>
        <end position="36"/>
    </location>
</feature>
<feature type="compositionally biased region" description="Basic and acidic residues" evidence="1">
    <location>
        <begin position="42"/>
        <end position="51"/>
    </location>
</feature>
<name>A0ABY2RW01_9PSEU</name>
<sequence>MTRPNDQDRKKRLLWTVLAVMLPGPWTPVIVLAYILGRAAERDQSTTHDDEVPPYPPPDPYACVPAPHGRNPYAPPR</sequence>
<dbReference type="EMBL" id="SWMS01000033">
    <property type="protein sequence ID" value="TKG60947.1"/>
    <property type="molecule type" value="Genomic_DNA"/>
</dbReference>
<gene>
    <name evidence="3" type="ORF">FCN18_34520</name>
</gene>
<evidence type="ECO:0000313" key="3">
    <source>
        <dbReference type="EMBL" id="TKG60947.1"/>
    </source>
</evidence>
<reference evidence="3 4" key="1">
    <citation type="journal article" date="2015" name="Antonie Van Leeuwenhoek">
        <title>Prauserella endophytica sp. nov., an endophytic actinobacterium isolated from Tamarix taklamakanensis.</title>
        <authorList>
            <person name="Liu J.M."/>
            <person name="Habden X."/>
            <person name="Guo L."/>
            <person name="Tuo L."/>
            <person name="Jiang Z.K."/>
            <person name="Liu S.W."/>
            <person name="Liu X.F."/>
            <person name="Chen L."/>
            <person name="Li R.F."/>
            <person name="Zhang Y.Q."/>
            <person name="Sun C.H."/>
        </authorList>
    </citation>
    <scope>NUCLEOTIDE SEQUENCE [LARGE SCALE GENOMIC DNA]</scope>
    <source>
        <strain evidence="3 4">CGMCC 4.7182</strain>
    </source>
</reference>
<proteinExistence type="predicted"/>
<protein>
    <submittedName>
        <fullName evidence="3">Uncharacterized protein</fullName>
    </submittedName>
</protein>
<dbReference type="Proteomes" id="UP000309992">
    <property type="component" value="Unassembled WGS sequence"/>
</dbReference>
<evidence type="ECO:0000313" key="4">
    <source>
        <dbReference type="Proteomes" id="UP000309992"/>
    </source>
</evidence>
<evidence type="ECO:0000256" key="2">
    <source>
        <dbReference type="SAM" id="Phobius"/>
    </source>
</evidence>